<proteinExistence type="predicted"/>
<dbReference type="Proteomes" id="UP000271548">
    <property type="component" value="Unassembled WGS sequence"/>
</dbReference>
<name>A0ABX9RDJ0_9ACTN</name>
<reference evidence="2 3" key="1">
    <citation type="submission" date="2018-09" db="EMBL/GenBank/DDBJ databases">
        <title>Micromonospora sp. nov. MS1-9, isolated from a root of Musa sp.</title>
        <authorList>
            <person name="Kuncharoen N."/>
            <person name="Kudo T."/>
            <person name="Ohkuma M."/>
            <person name="Yuki M."/>
            <person name="Tanasupawat S."/>
        </authorList>
    </citation>
    <scope>NUCLEOTIDE SEQUENCE [LARGE SCALE GENOMIC DNA]</scope>
    <source>
        <strain evidence="2 3">NGC1-4</strain>
    </source>
</reference>
<sequence length="152" mass="16106">MPKPPTRWRNRVAASMAVRYARVLPVRSLRVAQSSPSMKCSWTPTTSASGARVLRSSSRPRVTDSVASCGLPSSTWARAQTIQPIAASTYRRRRSPSCAACAPASIASAYRRLSNATSAETSSRSLPTPAAPISTTVYPKAATSAHQGASSR</sequence>
<feature type="region of interest" description="Disordered" evidence="1">
    <location>
        <begin position="117"/>
        <end position="152"/>
    </location>
</feature>
<keyword evidence="3" id="KW-1185">Reference proteome</keyword>
<dbReference type="RefSeq" id="WP_120675974.1">
    <property type="nucleotide sequence ID" value="NZ_RAZS01000003.1"/>
</dbReference>
<comment type="caution">
    <text evidence="2">The sequence shown here is derived from an EMBL/GenBank/DDBJ whole genome shotgun (WGS) entry which is preliminary data.</text>
</comment>
<feature type="region of interest" description="Disordered" evidence="1">
    <location>
        <begin position="35"/>
        <end position="56"/>
    </location>
</feature>
<protein>
    <submittedName>
        <fullName evidence="2">Uncharacterized protein</fullName>
    </submittedName>
</protein>
<organism evidence="2 3">
    <name type="scientific">Micromonospora musae</name>
    <dbReference type="NCBI Taxonomy" id="1894970"/>
    <lineage>
        <taxon>Bacteria</taxon>
        <taxon>Bacillati</taxon>
        <taxon>Actinomycetota</taxon>
        <taxon>Actinomycetes</taxon>
        <taxon>Micromonosporales</taxon>
        <taxon>Micromonosporaceae</taxon>
        <taxon>Micromonospora</taxon>
    </lineage>
</organism>
<evidence type="ECO:0000256" key="1">
    <source>
        <dbReference type="SAM" id="MobiDB-lite"/>
    </source>
</evidence>
<feature type="compositionally biased region" description="Polar residues" evidence="1">
    <location>
        <begin position="117"/>
        <end position="126"/>
    </location>
</feature>
<dbReference type="EMBL" id="RAZS01000003">
    <property type="protein sequence ID" value="RKN21104.1"/>
    <property type="molecule type" value="Genomic_DNA"/>
</dbReference>
<accession>A0ABX9RDJ0</accession>
<evidence type="ECO:0000313" key="3">
    <source>
        <dbReference type="Proteomes" id="UP000271548"/>
    </source>
</evidence>
<evidence type="ECO:0000313" key="2">
    <source>
        <dbReference type="EMBL" id="RKN21104.1"/>
    </source>
</evidence>
<gene>
    <name evidence="2" type="ORF">D7147_09925</name>
</gene>